<feature type="domain" description="Response regulatory" evidence="2">
    <location>
        <begin position="18"/>
        <end position="137"/>
    </location>
</feature>
<evidence type="ECO:0000313" key="5">
    <source>
        <dbReference type="Proteomes" id="UP000825799"/>
    </source>
</evidence>
<evidence type="ECO:0000259" key="2">
    <source>
        <dbReference type="PROSITE" id="PS50110"/>
    </source>
</evidence>
<dbReference type="PANTHER" id="PTHR33121">
    <property type="entry name" value="CYCLIC DI-GMP PHOSPHODIESTERASE PDEF"/>
    <property type="match status" value="1"/>
</dbReference>
<dbReference type="SUPFAM" id="SSF52172">
    <property type="entry name" value="CheY-like"/>
    <property type="match status" value="1"/>
</dbReference>
<dbReference type="PANTHER" id="PTHR33121:SF79">
    <property type="entry name" value="CYCLIC DI-GMP PHOSPHODIESTERASE PDED-RELATED"/>
    <property type="match status" value="1"/>
</dbReference>
<dbReference type="SMART" id="SM00052">
    <property type="entry name" value="EAL"/>
    <property type="match status" value="1"/>
</dbReference>
<dbReference type="InterPro" id="IPR001789">
    <property type="entry name" value="Sig_transdc_resp-reg_receiver"/>
</dbReference>
<evidence type="ECO:0000259" key="3">
    <source>
        <dbReference type="PROSITE" id="PS50883"/>
    </source>
</evidence>
<dbReference type="InterPro" id="IPR011006">
    <property type="entry name" value="CheY-like_superfamily"/>
</dbReference>
<protein>
    <submittedName>
        <fullName evidence="4">EAL domain-containing response regulator</fullName>
    </submittedName>
</protein>
<dbReference type="Gene3D" id="3.40.50.2300">
    <property type="match status" value="1"/>
</dbReference>
<sequence length="402" mass="43232">MTDLPSEPQEQASGSHLRLLILDDDPLVGETVRLMAASLGAESAYCRTADEFFTHVSEWEPSHILLDLVMPGVDGVEVIQRLAKMECQATLIIVSGVDSRVLDAAQRSARQHRLPIAGALSKPFSRSALATLLETVEVTPRLKLVATSPNATPTSHDLARAMAEGEIGPVFQPKVRCSDGGLIGYEALARWTRGDTHICGPDTFVPLAEQSGQAARLTEVMADRSLAWLGGNFAALPHTIAINIPAQCLKDDQSVRTIADACSRYGVAPERVVLEVTESGAIDPYSGALDVLTRARLMGMKLSIDDFGVGYSSLVQLARMPFSEIKIDRSFVAELCHSCEAQAIIAAIIGMSNGLGMITVAEGVEDLDTYMRLREMGCYAAQGYFIGRPMQAARAVAWSDTA</sequence>
<dbReference type="InterPro" id="IPR035919">
    <property type="entry name" value="EAL_sf"/>
</dbReference>
<dbReference type="CDD" id="cd01948">
    <property type="entry name" value="EAL"/>
    <property type="match status" value="1"/>
</dbReference>
<dbReference type="SMART" id="SM00448">
    <property type="entry name" value="REC"/>
    <property type="match status" value="1"/>
</dbReference>
<dbReference type="EMBL" id="CP080590">
    <property type="protein sequence ID" value="QYO75502.1"/>
    <property type="molecule type" value="Genomic_DNA"/>
</dbReference>
<dbReference type="InterPro" id="IPR050706">
    <property type="entry name" value="Cyclic-di-GMP_PDE-like"/>
</dbReference>
<dbReference type="InterPro" id="IPR001633">
    <property type="entry name" value="EAL_dom"/>
</dbReference>
<accession>A0ABX8WFL3</accession>
<proteinExistence type="predicted"/>
<dbReference type="SUPFAM" id="SSF141868">
    <property type="entry name" value="EAL domain-like"/>
    <property type="match status" value="1"/>
</dbReference>
<dbReference type="Pfam" id="PF00563">
    <property type="entry name" value="EAL"/>
    <property type="match status" value="1"/>
</dbReference>
<evidence type="ECO:0000256" key="1">
    <source>
        <dbReference type="PROSITE-ProRule" id="PRU00169"/>
    </source>
</evidence>
<keyword evidence="1" id="KW-0597">Phosphoprotein</keyword>
<keyword evidence="5" id="KW-1185">Reference proteome</keyword>
<feature type="modified residue" description="4-aspartylphosphate" evidence="1">
    <location>
        <position position="67"/>
    </location>
</feature>
<dbReference type="Gene3D" id="3.20.20.450">
    <property type="entry name" value="EAL domain"/>
    <property type="match status" value="1"/>
</dbReference>
<reference evidence="4 5" key="1">
    <citation type="submission" date="2021-08" db="EMBL/GenBank/DDBJ databases">
        <title>Devosia salina sp. nov., isolated from the South China Sea sediment.</title>
        <authorList>
            <person name="Zhou Z."/>
        </authorList>
    </citation>
    <scope>NUCLEOTIDE SEQUENCE [LARGE SCALE GENOMIC DNA]</scope>
    <source>
        <strain evidence="4 5">SCS-3</strain>
    </source>
</reference>
<dbReference type="RefSeq" id="WP_220304001.1">
    <property type="nucleotide sequence ID" value="NZ_CP080590.1"/>
</dbReference>
<evidence type="ECO:0000313" key="4">
    <source>
        <dbReference type="EMBL" id="QYO75502.1"/>
    </source>
</evidence>
<dbReference type="Proteomes" id="UP000825799">
    <property type="component" value="Chromosome"/>
</dbReference>
<dbReference type="Pfam" id="PF00072">
    <property type="entry name" value="Response_reg"/>
    <property type="match status" value="1"/>
</dbReference>
<dbReference type="PROSITE" id="PS50883">
    <property type="entry name" value="EAL"/>
    <property type="match status" value="1"/>
</dbReference>
<dbReference type="PROSITE" id="PS50110">
    <property type="entry name" value="RESPONSE_REGULATORY"/>
    <property type="match status" value="1"/>
</dbReference>
<organism evidence="4 5">
    <name type="scientific">Devosia salina</name>
    <dbReference type="NCBI Taxonomy" id="2860336"/>
    <lineage>
        <taxon>Bacteria</taxon>
        <taxon>Pseudomonadati</taxon>
        <taxon>Pseudomonadota</taxon>
        <taxon>Alphaproteobacteria</taxon>
        <taxon>Hyphomicrobiales</taxon>
        <taxon>Devosiaceae</taxon>
        <taxon>Devosia</taxon>
    </lineage>
</organism>
<feature type="domain" description="EAL" evidence="3">
    <location>
        <begin position="151"/>
        <end position="402"/>
    </location>
</feature>
<name>A0ABX8WFL3_9HYPH</name>
<gene>
    <name evidence="4" type="ORF">K1X15_12725</name>
</gene>